<keyword evidence="1" id="KW-1133">Transmembrane helix</keyword>
<keyword evidence="1" id="KW-0812">Transmembrane</keyword>
<evidence type="ECO:0000313" key="3">
    <source>
        <dbReference type="Proteomes" id="UP000323917"/>
    </source>
</evidence>
<sequence>MVAPPLDETGLKDHMSTVALSYTIPKLVRSKVRSLRWLVRGYVLVEGLATVVIGICLAFWLMLFLDWMFEPSPLVRVVFGIGVILAMAVLTWKSLLSRLFARLPDSSLALLVERNFPDIQQSLVTTIQGQRHAESLTPTESELLEHTSAEASAKLAHVELSQIFRYGPLLWKCAIALLLCGSIAVFATIHTDAFAFFLQRIQLSNTPWPRRVQLAVTGFDEVDGQRVINIARDDNFELKVRASLLDEHVAPEQVEIRYRLPDGRRGRDTMTQIGQAQAGQADSQPFQYEFKNLASDISFDLIGGDDRIYDLRLHVVERPQIVRTELECEFPAYLRRVPQTLPFSGRIEIPQGTQSICQIEVNKSLRGVQVYDSGTKEQLNASMSADDPRRFAIPLDTAKIDRVLLVDVQDTDGVSNREPYRLMVSVVPDEIPEVAVQLRGIGSAVTPQATIPFSGAIRDDYAVTSAWIEGQTDKLEPQRRELPASSITGRDIAELGRFDLAATSPQTHKKTLALKPGQQLTLSVKAQDAYNLEQAPHIGSSQRFVLDVVTDSELRSILEKRELGLRQRFEAIHEKMIATRELLTRIELEPKSDEGTPLAEEDKVLRRERDKLRVSGVLQNITQLTFETLGVAEGFEDIVIELENNRISTEELTERLQNNIAEPLHEVAKNLMPKLETQVLKLPAALDEAHENTRVQSEAIIQSDVVIEAMQRILDRMLELESYNELVELLRGIVTEQKELNEATRARRLEKLRSLLDDE</sequence>
<protein>
    <recommendedName>
        <fullName evidence="4">Polyketide synthase</fullName>
    </recommendedName>
</protein>
<reference evidence="2 3" key="1">
    <citation type="submission" date="2019-08" db="EMBL/GenBank/DDBJ databases">
        <title>Deep-cultivation of Planctomycetes and their phenomic and genomic characterization uncovers novel biology.</title>
        <authorList>
            <person name="Wiegand S."/>
            <person name="Jogler M."/>
            <person name="Boedeker C."/>
            <person name="Pinto D."/>
            <person name="Vollmers J."/>
            <person name="Rivas-Marin E."/>
            <person name="Kohn T."/>
            <person name="Peeters S.H."/>
            <person name="Heuer A."/>
            <person name="Rast P."/>
            <person name="Oberbeckmann S."/>
            <person name="Bunk B."/>
            <person name="Jeske O."/>
            <person name="Meyerdierks A."/>
            <person name="Storesund J.E."/>
            <person name="Kallscheuer N."/>
            <person name="Luecker S."/>
            <person name="Lage O.M."/>
            <person name="Pohl T."/>
            <person name="Merkel B.J."/>
            <person name="Hornburger P."/>
            <person name="Mueller R.-W."/>
            <person name="Bruemmer F."/>
            <person name="Labrenz M."/>
            <person name="Spormann A.M."/>
            <person name="Op den Camp H."/>
            <person name="Overmann J."/>
            <person name="Amann R."/>
            <person name="Jetten M.S.M."/>
            <person name="Mascher T."/>
            <person name="Medema M.H."/>
            <person name="Devos D.P."/>
            <person name="Kaster A.-K."/>
            <person name="Ovreas L."/>
            <person name="Rohde M."/>
            <person name="Galperin M.Y."/>
            <person name="Jogler C."/>
        </authorList>
    </citation>
    <scope>NUCLEOTIDE SEQUENCE [LARGE SCALE GENOMIC DNA]</scope>
    <source>
        <strain evidence="2 3">Pr1d</strain>
    </source>
</reference>
<feature type="transmembrane region" description="Helical" evidence="1">
    <location>
        <begin position="169"/>
        <end position="189"/>
    </location>
</feature>
<dbReference type="AlphaFoldDB" id="A0A5B9Q988"/>
<feature type="transmembrane region" description="Helical" evidence="1">
    <location>
        <begin position="37"/>
        <end position="62"/>
    </location>
</feature>
<feature type="transmembrane region" description="Helical" evidence="1">
    <location>
        <begin position="74"/>
        <end position="92"/>
    </location>
</feature>
<keyword evidence="1" id="KW-0472">Membrane</keyword>
<accession>A0A5B9Q988</accession>
<evidence type="ECO:0000313" key="2">
    <source>
        <dbReference type="EMBL" id="QEG35577.1"/>
    </source>
</evidence>
<dbReference type="KEGG" id="bgok:Pr1d_28780"/>
<name>A0A5B9Q988_9BACT</name>
<dbReference type="EMBL" id="CP042913">
    <property type="protein sequence ID" value="QEG35577.1"/>
    <property type="molecule type" value="Genomic_DNA"/>
</dbReference>
<evidence type="ECO:0008006" key="4">
    <source>
        <dbReference type="Google" id="ProtNLM"/>
    </source>
</evidence>
<evidence type="ECO:0000256" key="1">
    <source>
        <dbReference type="SAM" id="Phobius"/>
    </source>
</evidence>
<keyword evidence="3" id="KW-1185">Reference proteome</keyword>
<organism evidence="2 3">
    <name type="scientific">Bythopirellula goksoeyrii</name>
    <dbReference type="NCBI Taxonomy" id="1400387"/>
    <lineage>
        <taxon>Bacteria</taxon>
        <taxon>Pseudomonadati</taxon>
        <taxon>Planctomycetota</taxon>
        <taxon>Planctomycetia</taxon>
        <taxon>Pirellulales</taxon>
        <taxon>Lacipirellulaceae</taxon>
        <taxon>Bythopirellula</taxon>
    </lineage>
</organism>
<dbReference type="Proteomes" id="UP000323917">
    <property type="component" value="Chromosome"/>
</dbReference>
<proteinExistence type="predicted"/>
<gene>
    <name evidence="2" type="ORF">Pr1d_28780</name>
</gene>